<evidence type="ECO:0000256" key="1">
    <source>
        <dbReference type="SAM" id="MobiDB-lite"/>
    </source>
</evidence>
<protein>
    <submittedName>
        <fullName evidence="2">Uncharacterized protein</fullName>
    </submittedName>
</protein>
<proteinExistence type="predicted"/>
<reference evidence="2" key="1">
    <citation type="submission" date="2020-02" db="EMBL/GenBank/DDBJ databases">
        <authorList>
            <person name="Meier V. D."/>
        </authorList>
    </citation>
    <scope>NUCLEOTIDE SEQUENCE</scope>
    <source>
        <strain evidence="2">AVDCRST_MAG24</strain>
    </source>
</reference>
<accession>A0A6J4L603</accession>
<feature type="region of interest" description="Disordered" evidence="1">
    <location>
        <begin position="37"/>
        <end position="202"/>
    </location>
</feature>
<sequence length="202" mass="21847">WERRPRPLWSRCWGAASWPCSPCCSWSAVGLPLNAPGGSGWSASSCRRGPTSQPSAGGWTTSAARSWRRGGQPSRRRRGRPSSPVAPSASSSSPPSATRDRSSRANVRAPAPRPRCWRRRSCARRAAAAAPPRVRQPPDWSSRPLRSPTACAGRCPPTSWTGPQRRRRSHAGGRDASASGSCGRPDEWSVRCRSNPRGSTSR</sequence>
<evidence type="ECO:0000313" key="2">
    <source>
        <dbReference type="EMBL" id="CAA9323955.1"/>
    </source>
</evidence>
<name>A0A6J4L603_9ACTN</name>
<feature type="non-terminal residue" evidence="2">
    <location>
        <position position="1"/>
    </location>
</feature>
<dbReference type="AlphaFoldDB" id="A0A6J4L603"/>
<feature type="compositionally biased region" description="Low complexity" evidence="1">
    <location>
        <begin position="81"/>
        <end position="97"/>
    </location>
</feature>
<feature type="non-terminal residue" evidence="2">
    <location>
        <position position="202"/>
    </location>
</feature>
<organism evidence="2">
    <name type="scientific">uncultured Nocardioidaceae bacterium</name>
    <dbReference type="NCBI Taxonomy" id="253824"/>
    <lineage>
        <taxon>Bacteria</taxon>
        <taxon>Bacillati</taxon>
        <taxon>Actinomycetota</taxon>
        <taxon>Actinomycetes</taxon>
        <taxon>Propionibacteriales</taxon>
        <taxon>Nocardioidaceae</taxon>
        <taxon>environmental samples</taxon>
    </lineage>
</organism>
<feature type="compositionally biased region" description="Polar residues" evidence="1">
    <location>
        <begin position="41"/>
        <end position="64"/>
    </location>
</feature>
<gene>
    <name evidence="2" type="ORF">AVDCRST_MAG24-473</name>
</gene>
<dbReference type="EMBL" id="CADCUF010000064">
    <property type="protein sequence ID" value="CAA9323955.1"/>
    <property type="molecule type" value="Genomic_DNA"/>
</dbReference>
<feature type="compositionally biased region" description="Low complexity" evidence="1">
    <location>
        <begin position="124"/>
        <end position="133"/>
    </location>
</feature>